<dbReference type="CDD" id="cd04301">
    <property type="entry name" value="NAT_SF"/>
    <property type="match status" value="2"/>
</dbReference>
<sequence length="306" mass="32301">MDASPTLDITLPEGLAARPFTAADVSPFVTLVRATEALDAGEALIEDADVSAEWRGPSLDLARRSVGVYRGETLVAGGFLRPSDTGLLAVHPDHRGQGIGTALLAWARRTVARDGGTTHGQSVPVASTAEELLVDAGGRATYDAWILELPADSPVPTGVPSGYELGLAQAQELPDVHRVVETAFGEWEGRRPVGYEDWRASFVERDDAAPWHLQVARDGSGQVVGVAIVTGAEGDVAFVHELAVDREHRGRGLGAALLGVAYAAGRERGLPVGQLSTDSRTGALGLYEHIGMHVTSTWRHLELDAG</sequence>
<dbReference type="PANTHER" id="PTHR43072:SF23">
    <property type="entry name" value="UPF0039 PROTEIN C11D3.02C"/>
    <property type="match status" value="1"/>
</dbReference>
<evidence type="ECO:0000256" key="2">
    <source>
        <dbReference type="ARBA" id="ARBA00023315"/>
    </source>
</evidence>
<feature type="domain" description="N-acetyltransferase" evidence="3">
    <location>
        <begin position="163"/>
        <end position="306"/>
    </location>
</feature>
<organism evidence="4 5">
    <name type="scientific">Janibacter melonis</name>
    <dbReference type="NCBI Taxonomy" id="262209"/>
    <lineage>
        <taxon>Bacteria</taxon>
        <taxon>Bacillati</taxon>
        <taxon>Actinomycetota</taxon>
        <taxon>Actinomycetes</taxon>
        <taxon>Micrococcales</taxon>
        <taxon>Intrasporangiaceae</taxon>
        <taxon>Janibacter</taxon>
    </lineage>
</organism>
<dbReference type="PANTHER" id="PTHR43072">
    <property type="entry name" value="N-ACETYLTRANSFERASE"/>
    <property type="match status" value="1"/>
</dbReference>
<dbReference type="Pfam" id="PF00583">
    <property type="entry name" value="Acetyltransf_1"/>
    <property type="match status" value="1"/>
</dbReference>
<name>A0A176QAC7_9MICO</name>
<dbReference type="SUPFAM" id="SSF55729">
    <property type="entry name" value="Acyl-CoA N-acyltransferases (Nat)"/>
    <property type="match status" value="1"/>
</dbReference>
<reference evidence="4 5" key="1">
    <citation type="submission" date="2016-01" db="EMBL/GenBank/DDBJ databases">
        <title>Janibacter melonis strain CD11_4 genome sequencing and assembly.</title>
        <authorList>
            <person name="Nair G.R."/>
            <person name="Kaur G."/>
            <person name="Chander A.M."/>
            <person name="Mayilraj S."/>
        </authorList>
    </citation>
    <scope>NUCLEOTIDE SEQUENCE [LARGE SCALE GENOMIC DNA]</scope>
    <source>
        <strain evidence="4 5">CD11-4</strain>
    </source>
</reference>
<dbReference type="GO" id="GO:0016747">
    <property type="term" value="F:acyltransferase activity, transferring groups other than amino-acyl groups"/>
    <property type="evidence" value="ECO:0007669"/>
    <property type="project" value="InterPro"/>
</dbReference>
<dbReference type="Proteomes" id="UP000076976">
    <property type="component" value="Unassembled WGS sequence"/>
</dbReference>
<keyword evidence="1" id="KW-0808">Transferase</keyword>
<accession>A0A176QAC7</accession>
<keyword evidence="2" id="KW-0012">Acyltransferase</keyword>
<keyword evidence="5" id="KW-1185">Reference proteome</keyword>
<evidence type="ECO:0000313" key="5">
    <source>
        <dbReference type="Proteomes" id="UP000076976"/>
    </source>
</evidence>
<dbReference type="Gene3D" id="3.40.630.30">
    <property type="match status" value="1"/>
</dbReference>
<dbReference type="STRING" id="262209.AWH69_09210"/>
<dbReference type="EMBL" id="LQZG01000003">
    <property type="protein sequence ID" value="OAB86636.1"/>
    <property type="molecule type" value="Genomic_DNA"/>
</dbReference>
<dbReference type="InterPro" id="IPR000182">
    <property type="entry name" value="GNAT_dom"/>
</dbReference>
<dbReference type="Pfam" id="PF13508">
    <property type="entry name" value="Acetyltransf_7"/>
    <property type="match status" value="1"/>
</dbReference>
<gene>
    <name evidence="4" type="ORF">AWH69_09210</name>
</gene>
<feature type="domain" description="N-acetyltransferase" evidence="3">
    <location>
        <begin position="15"/>
        <end position="152"/>
    </location>
</feature>
<comment type="caution">
    <text evidence="4">The sequence shown here is derived from an EMBL/GenBank/DDBJ whole genome shotgun (WGS) entry which is preliminary data.</text>
</comment>
<proteinExistence type="predicted"/>
<evidence type="ECO:0000259" key="3">
    <source>
        <dbReference type="PROSITE" id="PS51186"/>
    </source>
</evidence>
<dbReference type="PROSITE" id="PS51186">
    <property type="entry name" value="GNAT"/>
    <property type="match status" value="2"/>
</dbReference>
<evidence type="ECO:0000313" key="4">
    <source>
        <dbReference type="EMBL" id="OAB86636.1"/>
    </source>
</evidence>
<protein>
    <recommendedName>
        <fullName evidence="3">N-acetyltransferase domain-containing protein</fullName>
    </recommendedName>
</protein>
<dbReference type="RefSeq" id="WP_083968723.1">
    <property type="nucleotide sequence ID" value="NZ_LQZG01000003.1"/>
</dbReference>
<dbReference type="AlphaFoldDB" id="A0A176QAC7"/>
<evidence type="ECO:0000256" key="1">
    <source>
        <dbReference type="ARBA" id="ARBA00022679"/>
    </source>
</evidence>
<dbReference type="InterPro" id="IPR016181">
    <property type="entry name" value="Acyl_CoA_acyltransferase"/>
</dbReference>